<evidence type="ECO:0000256" key="2">
    <source>
        <dbReference type="ARBA" id="ARBA00022656"/>
    </source>
</evidence>
<evidence type="ECO:0000256" key="6">
    <source>
        <dbReference type="ARBA" id="ARBA00023136"/>
    </source>
</evidence>
<dbReference type="PRINTS" id="PR01488">
    <property type="entry name" value="RTXTOXINA"/>
</dbReference>
<keyword evidence="3" id="KW-0677">Repeat</keyword>
<dbReference type="Pfam" id="PF06594">
    <property type="entry name" value="HCBP_related"/>
    <property type="match status" value="1"/>
</dbReference>
<dbReference type="KEGG" id="cke:B5M06_14465"/>
<reference evidence="8 9" key="1">
    <citation type="submission" date="2017-03" db="EMBL/GenBank/DDBJ databases">
        <title>Rapid Whole Genome Sequencing of Comamonas kerstersii Causing Continuous ambulatory Peritoneal Dialysis-Associated Peritonitis.</title>
        <authorList>
            <person name="Zheng B."/>
        </authorList>
    </citation>
    <scope>NUCLEOTIDE SEQUENCE [LARGE SCALE GENOMIC DNA]</scope>
    <source>
        <strain evidence="8 9">8943</strain>
    </source>
</reference>
<feature type="domain" description="Haemolysin-type calcium binding-related" evidence="7">
    <location>
        <begin position="769"/>
        <end position="810"/>
    </location>
</feature>
<protein>
    <recommendedName>
        <fullName evidence="7">Haemolysin-type calcium binding-related domain-containing protein</fullName>
    </recommendedName>
</protein>
<evidence type="ECO:0000256" key="1">
    <source>
        <dbReference type="ARBA" id="ARBA00004370"/>
    </source>
</evidence>
<dbReference type="PANTHER" id="PTHR39431">
    <property type="entry name" value="FRPA/C-RELATED PROTEIN"/>
    <property type="match status" value="1"/>
</dbReference>
<dbReference type="Gene3D" id="2.150.10.10">
    <property type="entry name" value="Serralysin-like metalloprotease, C-terminal"/>
    <property type="match status" value="2"/>
</dbReference>
<dbReference type="GO" id="GO:0005509">
    <property type="term" value="F:calcium ion binding"/>
    <property type="evidence" value="ECO:0007669"/>
    <property type="project" value="InterPro"/>
</dbReference>
<keyword evidence="5" id="KW-0843">Virulence</keyword>
<evidence type="ECO:0000313" key="8">
    <source>
        <dbReference type="EMBL" id="AQZ99277.1"/>
    </source>
</evidence>
<dbReference type="GO" id="GO:0090729">
    <property type="term" value="F:toxin activity"/>
    <property type="evidence" value="ECO:0007669"/>
    <property type="project" value="UniProtKB-KW"/>
</dbReference>
<dbReference type="EMBL" id="CP020121">
    <property type="protein sequence ID" value="AQZ99277.1"/>
    <property type="molecule type" value="Genomic_DNA"/>
</dbReference>
<dbReference type="InterPro" id="IPR003995">
    <property type="entry name" value="RTX_toxin_determinant-A"/>
</dbReference>
<gene>
    <name evidence="8" type="ORF">B5M06_14465</name>
</gene>
<evidence type="ECO:0000256" key="4">
    <source>
        <dbReference type="ARBA" id="ARBA00022837"/>
    </source>
</evidence>
<dbReference type="InterPro" id="IPR018511">
    <property type="entry name" value="Hemolysin-typ_Ca-bd_CS"/>
</dbReference>
<sequence>MVTGGNLESFLNGVTVGESAGQVVTSNGDVNTIVTAGLNIASTLPQVGTASTVGLYMANTALIPLNMVSAIQNIKNIADNGASVQNVSATASDMAAIASAVAARLALAPIPQAKAAALGLTALSILLKYGPVYGQKFGEWLGQNIPTPYDIQKYFNDLFNRAKNWVWPRDPIILDLDGDGLETVGLAGNVYFDHDGDGVLTQTGWAGANDALLVWDRNGNGAIDTGAELFGDFTPMPNGTLAPNGFAALAALDSNGDGVIDASDPAFAELKLWRDADQNGATGAGELISLADAGILSLNLANTLKNQNLANGNQLTREGSFTRTDGTTSAMGEFRLATDTFSTKFANAIEVPESLKSLPDMQGSGSVRELWQAAAQSGSVAAVLAQFQSAATRAEQKALLDTLITAWADTSGMAGSLEARASGKYRIVYEAFGNERRSSSIDTVAFAAISSGSVSGSAGLMSDAGGLYLSERYRNLISDWSRKLHVLEAFNGQYFFNLPEQKSQTAGANWGLAISAGSGGGGSGAMAIAAYPTLRVNFSQGQLDLLQQAYDSLKESVYASLVMQTRLKPYLDQIELVIDNDGIRLDAAALNQKLAEKKATDPENYLADLLDLDRYANGFLSGTNWVGLSDFDNLVETLPQTAGIAALLDEFKVRTLTGGDDNAWLTDKADIVLAGDGNDTLYGYNGNDRLFGQGGDDRIYGGDGDDLISGGAGDDLLYGESGADTYVFGRGYGNDTIVDIAENGVQRDTVRLLGLNPADIRVTADYADNLVFTIVDTGETLSVSRGGYWWGQNGVGQYVFDDGTVWSHDDALRATVAATTENDDVIHGSSAGDAIAGQAGNDTLIGNGGNDVIDGGAGNDLLIGSTGWNWIYENGSYRVERNTTPQISANGNDTYLFGRGDGQDTVIDGDTTAGNSDTLRFKEGVLPSDVKLIRSGEDLVLACKGRRWRDGEAANKAWRIAA</sequence>
<accession>A0A1V0BH90</accession>
<keyword evidence="2" id="KW-0800">Toxin</keyword>
<dbReference type="PROSITE" id="PS00330">
    <property type="entry name" value="HEMOLYSIN_CALCIUM"/>
    <property type="match status" value="3"/>
</dbReference>
<dbReference type="InterPro" id="IPR001343">
    <property type="entry name" value="Hemolysn_Ca-bd"/>
</dbReference>
<dbReference type="GO" id="GO:0016020">
    <property type="term" value="C:membrane"/>
    <property type="evidence" value="ECO:0007669"/>
    <property type="project" value="UniProtKB-SubCell"/>
</dbReference>
<comment type="subcellular location">
    <subcellularLocation>
        <location evidence="1">Membrane</location>
    </subcellularLocation>
</comment>
<dbReference type="PRINTS" id="PR00313">
    <property type="entry name" value="CABNDNGRPT"/>
</dbReference>
<dbReference type="RefSeq" id="WP_080025275.1">
    <property type="nucleotide sequence ID" value="NZ_CP020121.1"/>
</dbReference>
<dbReference type="Pfam" id="PF00353">
    <property type="entry name" value="HemolysinCabind"/>
    <property type="match status" value="3"/>
</dbReference>
<keyword evidence="6" id="KW-0472">Membrane</keyword>
<proteinExistence type="predicted"/>
<dbReference type="SUPFAM" id="SSF51120">
    <property type="entry name" value="beta-Roll"/>
    <property type="match status" value="2"/>
</dbReference>
<evidence type="ECO:0000256" key="3">
    <source>
        <dbReference type="ARBA" id="ARBA00022737"/>
    </source>
</evidence>
<dbReference type="InterPro" id="IPR011049">
    <property type="entry name" value="Serralysin-like_metalloprot_C"/>
</dbReference>
<dbReference type="InterPro" id="IPR010566">
    <property type="entry name" value="Haemolys_ca-bd"/>
</dbReference>
<organism evidence="8 9">
    <name type="scientific">Comamonas kerstersii</name>
    <dbReference type="NCBI Taxonomy" id="225992"/>
    <lineage>
        <taxon>Bacteria</taxon>
        <taxon>Pseudomonadati</taxon>
        <taxon>Pseudomonadota</taxon>
        <taxon>Betaproteobacteria</taxon>
        <taxon>Burkholderiales</taxon>
        <taxon>Comamonadaceae</taxon>
        <taxon>Comamonas</taxon>
    </lineage>
</organism>
<evidence type="ECO:0000259" key="7">
    <source>
        <dbReference type="Pfam" id="PF06594"/>
    </source>
</evidence>
<dbReference type="GO" id="GO:0005576">
    <property type="term" value="C:extracellular region"/>
    <property type="evidence" value="ECO:0007669"/>
    <property type="project" value="InterPro"/>
</dbReference>
<name>A0A1V0BH90_9BURK</name>
<dbReference type="Proteomes" id="UP000242792">
    <property type="component" value="Chromosome"/>
</dbReference>
<evidence type="ECO:0000313" key="9">
    <source>
        <dbReference type="Proteomes" id="UP000242792"/>
    </source>
</evidence>
<dbReference type="AlphaFoldDB" id="A0A1V0BH90"/>
<evidence type="ECO:0000256" key="5">
    <source>
        <dbReference type="ARBA" id="ARBA00023026"/>
    </source>
</evidence>
<dbReference type="PANTHER" id="PTHR39431:SF1">
    <property type="entry name" value="FRPA_C-RELATED PROTEIN"/>
    <property type="match status" value="1"/>
</dbReference>
<keyword evidence="4" id="KW-0106">Calcium</keyword>
<dbReference type="GeneID" id="83041092"/>